<keyword evidence="5" id="KW-0636">Prenylation</keyword>
<accession>A0A5N6NJZ4</accession>
<dbReference type="GO" id="GO:0016020">
    <property type="term" value="C:membrane"/>
    <property type="evidence" value="ECO:0007669"/>
    <property type="project" value="UniProtKB-SubCell"/>
</dbReference>
<keyword evidence="2" id="KW-0488">Methylation</keyword>
<dbReference type="InterPro" id="IPR006121">
    <property type="entry name" value="HMA_dom"/>
</dbReference>
<evidence type="ECO:0000256" key="2">
    <source>
        <dbReference type="ARBA" id="ARBA00022481"/>
    </source>
</evidence>
<comment type="subcellular location">
    <subcellularLocation>
        <location evidence="1">Membrane</location>
        <topology evidence="1">Peripheral membrane protein</topology>
    </subcellularLocation>
</comment>
<evidence type="ECO:0000256" key="3">
    <source>
        <dbReference type="ARBA" id="ARBA00022723"/>
    </source>
</evidence>
<keyword evidence="4" id="KW-0449">Lipoprotein</keyword>
<feature type="region of interest" description="Disordered" evidence="7">
    <location>
        <begin position="143"/>
        <end position="174"/>
    </location>
</feature>
<organism evidence="9 10">
    <name type="scientific">Mikania micrantha</name>
    <name type="common">bitter vine</name>
    <dbReference type="NCBI Taxonomy" id="192012"/>
    <lineage>
        <taxon>Eukaryota</taxon>
        <taxon>Viridiplantae</taxon>
        <taxon>Streptophyta</taxon>
        <taxon>Embryophyta</taxon>
        <taxon>Tracheophyta</taxon>
        <taxon>Spermatophyta</taxon>
        <taxon>Magnoliopsida</taxon>
        <taxon>eudicotyledons</taxon>
        <taxon>Gunneridae</taxon>
        <taxon>Pentapetalae</taxon>
        <taxon>asterids</taxon>
        <taxon>campanulids</taxon>
        <taxon>Asterales</taxon>
        <taxon>Asteraceae</taxon>
        <taxon>Asteroideae</taxon>
        <taxon>Heliantheae alliance</taxon>
        <taxon>Eupatorieae</taxon>
        <taxon>Mikania</taxon>
    </lineage>
</organism>
<dbReference type="CDD" id="cd00371">
    <property type="entry name" value="HMA"/>
    <property type="match status" value="1"/>
</dbReference>
<evidence type="ECO:0000313" key="10">
    <source>
        <dbReference type="Proteomes" id="UP000326396"/>
    </source>
</evidence>
<gene>
    <name evidence="9" type="ORF">E3N88_20883</name>
</gene>
<dbReference type="AlphaFoldDB" id="A0A5N6NJZ4"/>
<feature type="compositionally biased region" description="Basic and acidic residues" evidence="7">
    <location>
        <begin position="148"/>
        <end position="174"/>
    </location>
</feature>
<evidence type="ECO:0000256" key="7">
    <source>
        <dbReference type="SAM" id="MobiDB-lite"/>
    </source>
</evidence>
<comment type="similarity">
    <text evidence="6">Belongs to the HIPP family.</text>
</comment>
<dbReference type="PANTHER" id="PTHR45811:SF27">
    <property type="entry name" value="HEAVY METAL-ASSOCIATED ISOPRENYLATED PLANT PROTEIN 3-LIKE"/>
    <property type="match status" value="1"/>
</dbReference>
<comment type="caution">
    <text evidence="9">The sequence shown here is derived from an EMBL/GenBank/DDBJ whole genome shotgun (WGS) entry which is preliminary data.</text>
</comment>
<evidence type="ECO:0000256" key="1">
    <source>
        <dbReference type="ARBA" id="ARBA00004170"/>
    </source>
</evidence>
<evidence type="ECO:0000256" key="5">
    <source>
        <dbReference type="ARBA" id="ARBA00023289"/>
    </source>
</evidence>
<dbReference type="EMBL" id="SZYD01000011">
    <property type="protein sequence ID" value="KAD4888810.1"/>
    <property type="molecule type" value="Genomic_DNA"/>
</dbReference>
<protein>
    <recommendedName>
        <fullName evidence="8">HMA domain-containing protein</fullName>
    </recommendedName>
</protein>
<dbReference type="GO" id="GO:0046872">
    <property type="term" value="F:metal ion binding"/>
    <property type="evidence" value="ECO:0007669"/>
    <property type="project" value="UniProtKB-KW"/>
</dbReference>
<dbReference type="PROSITE" id="PS50846">
    <property type="entry name" value="HMA_2"/>
    <property type="match status" value="1"/>
</dbReference>
<name>A0A5N6NJZ4_9ASTR</name>
<proteinExistence type="inferred from homology"/>
<keyword evidence="3" id="KW-0479">Metal-binding</keyword>
<feature type="domain" description="HMA" evidence="8">
    <location>
        <begin position="78"/>
        <end position="141"/>
    </location>
</feature>
<evidence type="ECO:0000256" key="6">
    <source>
        <dbReference type="ARBA" id="ARBA00024045"/>
    </source>
</evidence>
<evidence type="ECO:0000259" key="8">
    <source>
        <dbReference type="PROSITE" id="PS50846"/>
    </source>
</evidence>
<dbReference type="PANTHER" id="PTHR45811">
    <property type="entry name" value="COPPER TRANSPORT PROTEIN FAMILY-RELATED"/>
    <property type="match status" value="1"/>
</dbReference>
<dbReference type="Gene3D" id="3.30.70.100">
    <property type="match status" value="1"/>
</dbReference>
<dbReference type="InterPro" id="IPR036163">
    <property type="entry name" value="HMA_dom_sf"/>
</dbReference>
<dbReference type="InterPro" id="IPR026960">
    <property type="entry name" value="RVT-Znf"/>
</dbReference>
<dbReference type="GO" id="GO:0009626">
    <property type="term" value="P:plant-type hypersensitive response"/>
    <property type="evidence" value="ECO:0007669"/>
    <property type="project" value="UniProtKB-KW"/>
</dbReference>
<evidence type="ECO:0000313" key="9">
    <source>
        <dbReference type="EMBL" id="KAD4888810.1"/>
    </source>
</evidence>
<dbReference type="Pfam" id="PF13966">
    <property type="entry name" value="zf-RVT"/>
    <property type="match status" value="1"/>
</dbReference>
<dbReference type="Pfam" id="PF00403">
    <property type="entry name" value="HMA"/>
    <property type="match status" value="1"/>
</dbReference>
<dbReference type="SUPFAM" id="SSF55008">
    <property type="entry name" value="HMA, heavy metal-associated domain"/>
    <property type="match status" value="1"/>
</dbReference>
<keyword evidence="10" id="KW-1185">Reference proteome</keyword>
<dbReference type="OrthoDB" id="691258at2759"/>
<evidence type="ECO:0000256" key="4">
    <source>
        <dbReference type="ARBA" id="ARBA00023288"/>
    </source>
</evidence>
<reference evidence="9 10" key="1">
    <citation type="submission" date="2019-05" db="EMBL/GenBank/DDBJ databases">
        <title>Mikania micrantha, genome provides insights into the molecular mechanism of rapid growth.</title>
        <authorList>
            <person name="Liu B."/>
        </authorList>
    </citation>
    <scope>NUCLEOTIDE SEQUENCE [LARGE SCALE GENOMIC DNA]</scope>
    <source>
        <strain evidence="9">NLD-2019</strain>
        <tissue evidence="9">Leaf</tissue>
    </source>
</reference>
<dbReference type="InterPro" id="IPR051863">
    <property type="entry name" value="HIPP"/>
</dbReference>
<sequence length="210" mass="23976">MRSILQKSSSGSQLLAHDWLRWLPIKINIFCWRLVRNRLPTMKNLVVRGVLGSNHLCHLCKTLEEDLDHLLLSCEFANQKTVLSVDLHCLKCRKKVMMLISSIEGLDSIVLDLSKNTATITGEADPASIIRKVRKCRKSAQIVSVGPAKEEKKHDKKDDKKEDKKDEKKDEKKGCSSHCVVIPSTPRSCHRCDVWYAVNYQDYVNPCHIL</sequence>
<dbReference type="Proteomes" id="UP000326396">
    <property type="component" value="Linkage Group LG19"/>
</dbReference>